<dbReference type="Pfam" id="PF02028">
    <property type="entry name" value="BCCT"/>
    <property type="match status" value="1"/>
</dbReference>
<keyword evidence="5 8" id="KW-0812">Transmembrane</keyword>
<keyword evidence="7 8" id="KW-0472">Membrane</keyword>
<feature type="transmembrane region" description="Helical" evidence="8">
    <location>
        <begin position="52"/>
        <end position="72"/>
    </location>
</feature>
<name>A0A9X3W8V8_LACAM</name>
<dbReference type="PANTHER" id="PTHR30047">
    <property type="entry name" value="HIGH-AFFINITY CHOLINE TRANSPORT PROTEIN-RELATED"/>
    <property type="match status" value="1"/>
</dbReference>
<evidence type="ECO:0000256" key="7">
    <source>
        <dbReference type="ARBA" id="ARBA00023136"/>
    </source>
</evidence>
<feature type="transmembrane region" description="Helical" evidence="8">
    <location>
        <begin position="93"/>
        <end position="118"/>
    </location>
</feature>
<evidence type="ECO:0000256" key="6">
    <source>
        <dbReference type="ARBA" id="ARBA00022989"/>
    </source>
</evidence>
<feature type="transmembrane region" description="Helical" evidence="8">
    <location>
        <begin position="402"/>
        <end position="426"/>
    </location>
</feature>
<dbReference type="EMBL" id="JAOTGU010000009">
    <property type="protein sequence ID" value="MDB6262300.1"/>
    <property type="molecule type" value="Genomic_DNA"/>
</dbReference>
<feature type="transmembrane region" description="Helical" evidence="8">
    <location>
        <begin position="185"/>
        <end position="208"/>
    </location>
</feature>
<dbReference type="RefSeq" id="WP_271870191.1">
    <property type="nucleotide sequence ID" value="NZ_JAOTGU010000009.1"/>
</dbReference>
<feature type="transmembrane region" description="Helical" evidence="8">
    <location>
        <begin position="138"/>
        <end position="161"/>
    </location>
</feature>
<evidence type="ECO:0000256" key="3">
    <source>
        <dbReference type="ARBA" id="ARBA00022448"/>
    </source>
</evidence>
<feature type="transmembrane region" description="Helical" evidence="8">
    <location>
        <begin position="12"/>
        <end position="32"/>
    </location>
</feature>
<comment type="caution">
    <text evidence="9">The sequence shown here is derived from an EMBL/GenBank/DDBJ whole genome shotgun (WGS) entry which is preliminary data.</text>
</comment>
<evidence type="ECO:0000256" key="2">
    <source>
        <dbReference type="ARBA" id="ARBA00005658"/>
    </source>
</evidence>
<feature type="transmembrane region" description="Helical" evidence="8">
    <location>
        <begin position="313"/>
        <end position="330"/>
    </location>
</feature>
<dbReference type="Proteomes" id="UP001143700">
    <property type="component" value="Unassembled WGS sequence"/>
</dbReference>
<dbReference type="InterPro" id="IPR000060">
    <property type="entry name" value="BCCT_transptr"/>
</dbReference>
<keyword evidence="6 8" id="KW-1133">Transmembrane helix</keyword>
<keyword evidence="3" id="KW-0813">Transport</keyword>
<reference evidence="9" key="2">
    <citation type="submission" date="2022-10" db="EMBL/GenBank/DDBJ databases">
        <authorList>
            <person name="Kostovova I."/>
            <person name="Moravkova M."/>
            <person name="Pechar R."/>
        </authorList>
    </citation>
    <scope>NUCLEOTIDE SEQUENCE</scope>
    <source>
        <strain evidence="9">M356A</strain>
    </source>
</reference>
<sequence length="515" mass="57853">MFSKENLKKIDWVLVIIPIVAVIILSAILIGYPSESHIFLQNCRNFMTGKLMYYYLIVGLIFLLSTLFLGFTKWGKIKLGDKQDHPEYSTLKWGMMIFTSTMSADIIFYSLCEWMMYANEPLVKQSPDSLNLSLTYSLFHWGPIAWSFYIMLAVAFGYMIYVTKNNKQKFSEACRPLFGKLIDSWLGKIIDLIAIFSLVAATATTFSMSMPLLTAAVKTMTGFGNIKTLSVTLIILVVAIYLIASVIGMKAISRLSMIAFSFLGLLLLFVLFDSGSASFIIGSSAKALDNLVVKFIPMAATVENKQFTQNWTVYYWAYWMVWCVATPFFIGSISKGRTIRNVIFGGYFWGLLGTYLSFFILSNLGISRQISGVINAIKLINNGDSYADVIVMIMKTLSHYQVGLILLILAMIGLYSTVFDSITMVISKYSYRSLALSEEPSRLMRSFWAIVFVLLPLALIITGTSFTSIQSVAIIVAFPTGIVMLLIVVSFWCSIVGIKRKKERNDREGNSTIFY</sequence>
<dbReference type="PANTHER" id="PTHR30047:SF7">
    <property type="entry name" value="HIGH-AFFINITY CHOLINE TRANSPORT PROTEIN"/>
    <property type="match status" value="1"/>
</dbReference>
<feature type="transmembrane region" description="Helical" evidence="8">
    <location>
        <begin position="259"/>
        <end position="281"/>
    </location>
</feature>
<proteinExistence type="inferred from homology"/>
<dbReference type="GO" id="GO:0022857">
    <property type="term" value="F:transmembrane transporter activity"/>
    <property type="evidence" value="ECO:0007669"/>
    <property type="project" value="InterPro"/>
</dbReference>
<feature type="transmembrane region" description="Helical" evidence="8">
    <location>
        <begin position="472"/>
        <end position="498"/>
    </location>
</feature>
<evidence type="ECO:0000256" key="5">
    <source>
        <dbReference type="ARBA" id="ARBA00022692"/>
    </source>
</evidence>
<comment type="subcellular location">
    <subcellularLocation>
        <location evidence="1">Cell membrane</location>
        <topology evidence="1">Multi-pass membrane protein</topology>
    </subcellularLocation>
</comment>
<evidence type="ECO:0000313" key="9">
    <source>
        <dbReference type="EMBL" id="MDB6262300.1"/>
    </source>
</evidence>
<evidence type="ECO:0000256" key="8">
    <source>
        <dbReference type="SAM" id="Phobius"/>
    </source>
</evidence>
<reference evidence="9" key="1">
    <citation type="journal article" date="2022" name="Microorganisms">
        <title>Antibiotic Susceptibility, Resistance Gene Determinants and Corresponding Genomic Regions in Lactobacillus amylovorus Isolates Derived from Wild Boars and Domestic Pigs.</title>
        <authorList>
            <person name="Moravkova M."/>
            <person name="Kostovova I."/>
            <person name="Kavanova K."/>
            <person name="Pechar R."/>
            <person name="Stanek S."/>
            <person name="Brychta A."/>
            <person name="Zeman M."/>
            <person name="Kubasova T."/>
        </authorList>
    </citation>
    <scope>NUCLEOTIDE SEQUENCE</scope>
    <source>
        <strain evidence="9">M356A</strain>
    </source>
</reference>
<evidence type="ECO:0000313" key="10">
    <source>
        <dbReference type="Proteomes" id="UP001143700"/>
    </source>
</evidence>
<dbReference type="AlphaFoldDB" id="A0A9X3W8V8"/>
<keyword evidence="4" id="KW-1003">Cell membrane</keyword>
<accession>A0A9X3W8V8</accession>
<gene>
    <name evidence="9" type="ORF">ODV15_07020</name>
</gene>
<organism evidence="9 10">
    <name type="scientific">Lactobacillus amylovorus</name>
    <dbReference type="NCBI Taxonomy" id="1604"/>
    <lineage>
        <taxon>Bacteria</taxon>
        <taxon>Bacillati</taxon>
        <taxon>Bacillota</taxon>
        <taxon>Bacilli</taxon>
        <taxon>Lactobacillales</taxon>
        <taxon>Lactobacillaceae</taxon>
        <taxon>Lactobacillus</taxon>
    </lineage>
</organism>
<protein>
    <submittedName>
        <fullName evidence="9">BCCT family transporter</fullName>
    </submittedName>
</protein>
<comment type="similarity">
    <text evidence="2">Belongs to the BCCT transporter (TC 2.A.15) family.</text>
</comment>
<feature type="transmembrane region" description="Helical" evidence="8">
    <location>
        <begin position="342"/>
        <end position="361"/>
    </location>
</feature>
<evidence type="ECO:0000256" key="4">
    <source>
        <dbReference type="ARBA" id="ARBA00022475"/>
    </source>
</evidence>
<feature type="transmembrane region" description="Helical" evidence="8">
    <location>
        <begin position="447"/>
        <end position="466"/>
    </location>
</feature>
<evidence type="ECO:0000256" key="1">
    <source>
        <dbReference type="ARBA" id="ARBA00004651"/>
    </source>
</evidence>
<dbReference type="GO" id="GO:0005886">
    <property type="term" value="C:plasma membrane"/>
    <property type="evidence" value="ECO:0007669"/>
    <property type="project" value="UniProtKB-SubCell"/>
</dbReference>
<feature type="transmembrane region" description="Helical" evidence="8">
    <location>
        <begin position="228"/>
        <end position="247"/>
    </location>
</feature>